<evidence type="ECO:0000256" key="1">
    <source>
        <dbReference type="ARBA" id="ARBA00006096"/>
    </source>
</evidence>
<proteinExistence type="inferred from homology"/>
<dbReference type="InterPro" id="IPR012338">
    <property type="entry name" value="Beta-lactam/transpept-like"/>
</dbReference>
<feature type="compositionally biased region" description="Basic and acidic residues" evidence="3">
    <location>
        <begin position="307"/>
        <end position="316"/>
    </location>
</feature>
<dbReference type="PANTHER" id="PTHR30023">
    <property type="entry name" value="D-ALANYL-D-ALANINE CARBOXYPEPTIDASE"/>
    <property type="match status" value="1"/>
</dbReference>
<protein>
    <recommendedName>
        <fullName evidence="7">D-alanyl-D-alanine carboxypeptidase/D-alanyl-D-alanine-endopeptidase</fullName>
    </recommendedName>
</protein>
<dbReference type="PRINTS" id="PR00922">
    <property type="entry name" value="DADACBPTASE3"/>
</dbReference>
<dbReference type="SUPFAM" id="SSF56601">
    <property type="entry name" value="beta-lactamase/transpeptidase-like"/>
    <property type="match status" value="1"/>
</dbReference>
<dbReference type="RefSeq" id="WP_346054240.1">
    <property type="nucleotide sequence ID" value="NZ_BAABIB010000074.1"/>
</dbReference>
<sequence>MPTHEEEPAWPSDDSDDAAEAAAPQRVSLPEQQTVWVPRPKAAEAEAEGAEPPEDDEGGDGEAEEAPEAAEEAPEAAEEEPERSDDAGETAAFETVPPQEEAEQSGDAGETAARSGDAGETAAFQTVPPQEEPERGQQSEDTSQTTVFQRLPKDDDSQATLFQLRSESRESKGGDSQATAFQPRPESREPESDDSQATAFQPRPESRESEGGDSEATLFQPRAESREPESDGSQATAFQPRPESRESQSDGSQATVFQPRPESSERSESGAGEQVTEPRRLPEPPASRPPAADDTQVMRAVSPQDQRPPDEQDEQRQPWAQRPAPPQRPIPPAGSGHAQPMRIEPTGEVRPAQAVQPAEQPPAEEPPRRGRRRGLLIGAVVLVLVIAVGVALALPPVSNRLGLPWAPNFPKGDEPEPAAVTLALHAPSTDAPTPTSSGVSGQLAGPASSGALGTLAGIVVDPASGQTLWNHNPGQLLTPASATKLLTTAAALLTLDHGMQLTTKVVQGSSPDTAILVAGGDPTLSSLPDGQESIYPGAAHLDDLVAQVKQASGGRIKKVQIDLSLYSGSHTGPGWAPEDTPSNYAVEIVPGMLDAGRSNPKVDEVSRTADPAGDLLRTFASRLGASAAGNATAPKDAKVLGEVKSAPLTELVDRALQISDNVLAEAIGRQTAIASGAAASFAGTGQTTLNVLSHNGFDVTGAVVNDGSGLSPANKVSPRLLAQLLTVAAAPDDKDPRTAKLRPLLEGLPVAGGSGTLESRYQDAASSPGKGWVRAKTGTLSGVSTLAGLVLDADGRVLVFALMSNGSNITAARPALDAVAAALRGCGCR</sequence>
<evidence type="ECO:0000313" key="6">
    <source>
        <dbReference type="Proteomes" id="UP001500192"/>
    </source>
</evidence>
<feature type="region of interest" description="Disordered" evidence="3">
    <location>
        <begin position="1"/>
        <end position="370"/>
    </location>
</feature>
<evidence type="ECO:0000256" key="2">
    <source>
        <dbReference type="ARBA" id="ARBA00022801"/>
    </source>
</evidence>
<feature type="compositionally biased region" description="Acidic residues" evidence="3">
    <location>
        <begin position="45"/>
        <end position="83"/>
    </location>
</feature>
<reference evidence="6" key="1">
    <citation type="journal article" date="2019" name="Int. J. Syst. Evol. Microbiol.">
        <title>The Global Catalogue of Microorganisms (GCM) 10K type strain sequencing project: providing services to taxonomists for standard genome sequencing and annotation.</title>
        <authorList>
            <consortium name="The Broad Institute Genomics Platform"/>
            <consortium name="The Broad Institute Genome Sequencing Center for Infectious Disease"/>
            <person name="Wu L."/>
            <person name="Ma J."/>
        </authorList>
    </citation>
    <scope>NUCLEOTIDE SEQUENCE [LARGE SCALE GENOMIC DNA]</scope>
    <source>
        <strain evidence="6">JCM 18054</strain>
    </source>
</reference>
<dbReference type="Pfam" id="PF02113">
    <property type="entry name" value="Peptidase_S13"/>
    <property type="match status" value="2"/>
</dbReference>
<feature type="compositionally biased region" description="Low complexity" evidence="3">
    <location>
        <begin position="349"/>
        <end position="358"/>
    </location>
</feature>
<feature type="compositionally biased region" description="Polar residues" evidence="3">
    <location>
        <begin position="139"/>
        <end position="148"/>
    </location>
</feature>
<comment type="similarity">
    <text evidence="1">Belongs to the peptidase S13 family.</text>
</comment>
<comment type="caution">
    <text evidence="5">The sequence shown here is derived from an EMBL/GenBank/DDBJ whole genome shotgun (WGS) entry which is preliminary data.</text>
</comment>
<feature type="transmembrane region" description="Helical" evidence="4">
    <location>
        <begin position="375"/>
        <end position="394"/>
    </location>
</feature>
<keyword evidence="4" id="KW-0472">Membrane</keyword>
<gene>
    <name evidence="5" type="ORF">GCM10023214_34700</name>
</gene>
<dbReference type="PANTHER" id="PTHR30023:SF0">
    <property type="entry name" value="PENICILLIN-SENSITIVE CARBOXYPEPTIDASE A"/>
    <property type="match status" value="1"/>
</dbReference>
<accession>A0ABP9QNC3</accession>
<keyword evidence="2" id="KW-0378">Hydrolase</keyword>
<dbReference type="NCBIfam" id="TIGR00666">
    <property type="entry name" value="PBP4"/>
    <property type="match status" value="1"/>
</dbReference>
<dbReference type="Proteomes" id="UP001500192">
    <property type="component" value="Unassembled WGS sequence"/>
</dbReference>
<evidence type="ECO:0000313" key="5">
    <source>
        <dbReference type="EMBL" id="GAA5164805.1"/>
    </source>
</evidence>
<keyword evidence="4" id="KW-1133">Transmembrane helix</keyword>
<dbReference type="InterPro" id="IPR000667">
    <property type="entry name" value="Peptidase_S13"/>
</dbReference>
<evidence type="ECO:0000256" key="3">
    <source>
        <dbReference type="SAM" id="MobiDB-lite"/>
    </source>
</evidence>
<keyword evidence="4" id="KW-0812">Transmembrane</keyword>
<keyword evidence="6" id="KW-1185">Reference proteome</keyword>
<organism evidence="5 6">
    <name type="scientific">Amycolatopsis dongchuanensis</name>
    <dbReference type="NCBI Taxonomy" id="1070866"/>
    <lineage>
        <taxon>Bacteria</taxon>
        <taxon>Bacillati</taxon>
        <taxon>Actinomycetota</taxon>
        <taxon>Actinomycetes</taxon>
        <taxon>Pseudonocardiales</taxon>
        <taxon>Pseudonocardiaceae</taxon>
        <taxon>Amycolatopsis</taxon>
    </lineage>
</organism>
<dbReference type="EMBL" id="BAABIB010000074">
    <property type="protein sequence ID" value="GAA5164805.1"/>
    <property type="molecule type" value="Genomic_DNA"/>
</dbReference>
<dbReference type="Gene3D" id="3.40.710.10">
    <property type="entry name" value="DD-peptidase/beta-lactamase superfamily"/>
    <property type="match status" value="2"/>
</dbReference>
<name>A0ABP9QNC3_9PSEU</name>
<evidence type="ECO:0000256" key="4">
    <source>
        <dbReference type="SAM" id="Phobius"/>
    </source>
</evidence>
<evidence type="ECO:0008006" key="7">
    <source>
        <dbReference type="Google" id="ProtNLM"/>
    </source>
</evidence>
<feature type="compositionally biased region" description="Pro residues" evidence="3">
    <location>
        <begin position="323"/>
        <end position="332"/>
    </location>
</feature>